<dbReference type="InterPro" id="IPR015424">
    <property type="entry name" value="PyrdxlP-dep_Trfase"/>
</dbReference>
<dbReference type="CDD" id="cd00378">
    <property type="entry name" value="SHMT"/>
    <property type="match status" value="1"/>
</dbReference>
<dbReference type="RefSeq" id="WP_310455752.1">
    <property type="nucleotide sequence ID" value="NZ_JAVKPH010000002.1"/>
</dbReference>
<evidence type="ECO:0000256" key="5">
    <source>
        <dbReference type="ARBA" id="ARBA00022898"/>
    </source>
</evidence>
<feature type="domain" description="Serine hydroxymethyltransferase-like" evidence="7">
    <location>
        <begin position="9"/>
        <end position="383"/>
    </location>
</feature>
<dbReference type="InterPro" id="IPR039429">
    <property type="entry name" value="SHMT-like_dom"/>
</dbReference>
<feature type="binding site" evidence="6">
    <location>
        <begin position="123"/>
        <end position="125"/>
    </location>
    <ligand>
        <name>(6S)-5,6,7,8-tetrahydrofolate</name>
        <dbReference type="ChEBI" id="CHEBI:57453"/>
    </ligand>
</feature>
<dbReference type="PANTHER" id="PTHR11680:SF35">
    <property type="entry name" value="SERINE HYDROXYMETHYLTRANSFERASE 1"/>
    <property type="match status" value="1"/>
</dbReference>
<dbReference type="InterPro" id="IPR019798">
    <property type="entry name" value="Ser_HO-MeTrfase_PLP_BS"/>
</dbReference>
<dbReference type="Gene3D" id="3.90.1150.10">
    <property type="entry name" value="Aspartate Aminotransferase, domain 1"/>
    <property type="match status" value="1"/>
</dbReference>
<dbReference type="HAMAP" id="MF_00051">
    <property type="entry name" value="SHMT"/>
    <property type="match status" value="1"/>
</dbReference>
<dbReference type="NCBIfam" id="NF000586">
    <property type="entry name" value="PRK00011.1"/>
    <property type="match status" value="1"/>
</dbReference>
<dbReference type="InterPro" id="IPR015421">
    <property type="entry name" value="PyrdxlP-dep_Trfase_major"/>
</dbReference>
<feature type="binding site" evidence="6">
    <location>
        <position position="243"/>
    </location>
    <ligand>
        <name>(6S)-5,6,7,8-tetrahydrofolate</name>
        <dbReference type="ChEBI" id="CHEBI:57453"/>
    </ligand>
</feature>
<gene>
    <name evidence="6 8" type="primary">glyA</name>
    <name evidence="8" type="ORF">RGD00_02955</name>
</gene>
<evidence type="ECO:0000259" key="7">
    <source>
        <dbReference type="Pfam" id="PF00464"/>
    </source>
</evidence>
<proteinExistence type="inferred from homology"/>
<dbReference type="SUPFAM" id="SSF53383">
    <property type="entry name" value="PLP-dependent transferases"/>
    <property type="match status" value="1"/>
</dbReference>
<evidence type="ECO:0000256" key="3">
    <source>
        <dbReference type="ARBA" id="ARBA00022563"/>
    </source>
</evidence>
<protein>
    <recommendedName>
        <fullName evidence="6">Serine hydroxymethyltransferase</fullName>
        <shortName evidence="6">SHMT</shortName>
        <shortName evidence="6">Serine methylase</shortName>
        <ecNumber evidence="6">2.1.2.1</ecNumber>
    </recommendedName>
</protein>
<comment type="subunit">
    <text evidence="6">Homodimer.</text>
</comment>
<evidence type="ECO:0000256" key="1">
    <source>
        <dbReference type="ARBA" id="ARBA00001933"/>
    </source>
</evidence>
<evidence type="ECO:0000256" key="4">
    <source>
        <dbReference type="ARBA" id="ARBA00022679"/>
    </source>
</evidence>
<dbReference type="InterPro" id="IPR001085">
    <property type="entry name" value="Ser_HO-MeTrfase"/>
</dbReference>
<dbReference type="Gene3D" id="3.40.640.10">
    <property type="entry name" value="Type I PLP-dependent aspartate aminotransferase-like (Major domain)"/>
    <property type="match status" value="1"/>
</dbReference>
<dbReference type="PANTHER" id="PTHR11680">
    <property type="entry name" value="SERINE HYDROXYMETHYLTRANSFERASE"/>
    <property type="match status" value="1"/>
</dbReference>
<comment type="subcellular location">
    <subcellularLocation>
        <location evidence="6">Cytoplasm</location>
    </subcellularLocation>
</comment>
<keyword evidence="4 6" id="KW-0808">Transferase</keyword>
<evidence type="ECO:0000313" key="9">
    <source>
        <dbReference type="Proteomes" id="UP001247754"/>
    </source>
</evidence>
<dbReference type="Pfam" id="PF00464">
    <property type="entry name" value="SHMT"/>
    <property type="match status" value="1"/>
</dbReference>
<comment type="pathway">
    <text evidence="6">Amino-acid biosynthesis; glycine biosynthesis; glycine from L-serine: step 1/1.</text>
</comment>
<evidence type="ECO:0000256" key="2">
    <source>
        <dbReference type="ARBA" id="ARBA00006376"/>
    </source>
</evidence>
<keyword evidence="5 6" id="KW-0663">Pyridoxal phosphate</keyword>
<feature type="binding site" evidence="6">
    <location>
        <position position="119"/>
    </location>
    <ligand>
        <name>(6S)-5,6,7,8-tetrahydrofolate</name>
        <dbReference type="ChEBI" id="CHEBI:57453"/>
    </ligand>
</feature>
<dbReference type="EMBL" id="JAVKPH010000002">
    <property type="protein sequence ID" value="MDR5651549.1"/>
    <property type="molecule type" value="Genomic_DNA"/>
</dbReference>
<comment type="similarity">
    <text evidence="2 6">Belongs to the SHMT family.</text>
</comment>
<keyword evidence="6" id="KW-0028">Amino-acid biosynthesis</keyword>
<evidence type="ECO:0000313" key="8">
    <source>
        <dbReference type="EMBL" id="MDR5651549.1"/>
    </source>
</evidence>
<comment type="cofactor">
    <cofactor evidence="1 6">
        <name>pyridoxal 5'-phosphate</name>
        <dbReference type="ChEBI" id="CHEBI:597326"/>
    </cofactor>
</comment>
<dbReference type="PROSITE" id="PS00096">
    <property type="entry name" value="SHMT"/>
    <property type="match status" value="1"/>
</dbReference>
<comment type="catalytic activity">
    <reaction evidence="6">
        <text>(6R)-5,10-methylene-5,6,7,8-tetrahydrofolate + glycine + H2O = (6S)-5,6,7,8-tetrahydrofolate + L-serine</text>
        <dbReference type="Rhea" id="RHEA:15481"/>
        <dbReference type="ChEBI" id="CHEBI:15377"/>
        <dbReference type="ChEBI" id="CHEBI:15636"/>
        <dbReference type="ChEBI" id="CHEBI:33384"/>
        <dbReference type="ChEBI" id="CHEBI:57305"/>
        <dbReference type="ChEBI" id="CHEBI:57453"/>
        <dbReference type="EC" id="2.1.2.1"/>
    </reaction>
</comment>
<dbReference type="Proteomes" id="UP001247754">
    <property type="component" value="Unassembled WGS sequence"/>
</dbReference>
<evidence type="ECO:0000256" key="6">
    <source>
        <dbReference type="HAMAP-Rule" id="MF_00051"/>
    </source>
</evidence>
<dbReference type="EC" id="2.1.2.1" evidence="6"/>
<feature type="site" description="Plays an important role in substrate specificity" evidence="6">
    <location>
        <position position="227"/>
    </location>
</feature>
<accession>A0ABU1F528</accession>
<comment type="caution">
    <text evidence="6">Lacks conserved residue(s) required for the propagation of feature annotation.</text>
</comment>
<feature type="modified residue" description="N6-(pyridoxal phosphate)lysine" evidence="6">
    <location>
        <position position="228"/>
    </location>
</feature>
<comment type="pathway">
    <text evidence="6">One-carbon metabolism; tetrahydrofolate interconversion.</text>
</comment>
<dbReference type="GO" id="GO:0004372">
    <property type="term" value="F:glycine hydroxymethyltransferase activity"/>
    <property type="evidence" value="ECO:0007669"/>
    <property type="project" value="UniProtKB-EC"/>
</dbReference>
<sequence>MKDLAHPVADPEIARAIAAELDRQQTRIELIASENIVSRDVLAAQGSVLTNKYAEGYPGRRYYGGCEHVDTVETLAIDRAKRLFGAAFANVQPHSGAQANQAVFLALLSPGDRIMGLDLAHGGHLTHGSPVTMSGKWFEVVSYGVRMSDQRIDMAAVRAQALAARPRLIVAGASAYPRAMDFAAFRAIADEVGAYLMVDMAHYAGLVAAGLYPDPIPHAHVVTTTTHKTLRGPRGGMILTDDEGLAKKINSAVFPGNQGGPLMHVIAAKAVALGEALRPEFCAHAAQVVENAQALALVLAAGGLGIVSGGTDCHMVLVDLRPFGITGKDAETALDRAGLTCNKNAIPFDPEKPFVTSGIRLGTPAGTTRGFGTAEFTRVGRLILRVLRGVAERGAAGDPAAEAAVLAEVRALCAAHPVYAD</sequence>
<keyword evidence="9" id="KW-1185">Reference proteome</keyword>
<reference evidence="8 9" key="1">
    <citation type="submission" date="2023-09" db="EMBL/GenBank/DDBJ databases">
        <title>Xinfangfangia sedmenti sp. nov., isolated the sedment.</title>
        <authorList>
            <person name="Xu L."/>
        </authorList>
    </citation>
    <scope>NUCLEOTIDE SEQUENCE [LARGE SCALE GENOMIC DNA]</scope>
    <source>
        <strain evidence="8 9">LG-4</strain>
    </source>
</reference>
<dbReference type="PIRSF" id="PIRSF000412">
    <property type="entry name" value="SHMT"/>
    <property type="match status" value="1"/>
</dbReference>
<keyword evidence="6" id="KW-0963">Cytoplasm</keyword>
<dbReference type="InterPro" id="IPR015422">
    <property type="entry name" value="PyrdxlP-dep_Trfase_small"/>
</dbReference>
<organism evidence="8 9">
    <name type="scientific">Ruixingdingia sedimenti</name>
    <dbReference type="NCBI Taxonomy" id="3073604"/>
    <lineage>
        <taxon>Bacteria</taxon>
        <taxon>Pseudomonadati</taxon>
        <taxon>Pseudomonadota</taxon>
        <taxon>Alphaproteobacteria</taxon>
        <taxon>Rhodobacterales</taxon>
        <taxon>Paracoccaceae</taxon>
        <taxon>Ruixingdingia</taxon>
    </lineage>
</organism>
<comment type="function">
    <text evidence="6">Catalyzes the reversible interconversion of serine and glycine with tetrahydrofolate (THF) serving as the one-carbon carrier. This reaction serves as the major source of one-carbon groups required for the biosynthesis of purines, thymidylate, methionine, and other important biomolecules. Also exhibits THF-independent aldolase activity toward beta-hydroxyamino acids, producing glycine and aldehydes, via a retro-aldol mechanism.</text>
</comment>
<name>A0ABU1F528_9RHOB</name>
<comment type="caution">
    <text evidence="8">The sequence shown here is derived from an EMBL/GenBank/DDBJ whole genome shotgun (WGS) entry which is preliminary data.</text>
</comment>
<keyword evidence="3 6" id="KW-0554">One-carbon metabolism</keyword>
<dbReference type="InterPro" id="IPR049943">
    <property type="entry name" value="Ser_HO-MeTrfase-like"/>
</dbReference>